<proteinExistence type="predicted"/>
<dbReference type="AlphaFoldDB" id="A0A175VVF4"/>
<dbReference type="Proteomes" id="UP000078237">
    <property type="component" value="Unassembled WGS sequence"/>
</dbReference>
<protein>
    <submittedName>
        <fullName evidence="1">Uncharacterized protein</fullName>
    </submittedName>
</protein>
<comment type="caution">
    <text evidence="1">The sequence shown here is derived from an EMBL/GenBank/DDBJ whole genome shotgun (WGS) entry which is preliminary data.</text>
</comment>
<gene>
    <name evidence="2" type="ORF">MMYC01_203203</name>
    <name evidence="1" type="ORF">MMYC01_208059</name>
</gene>
<organism evidence="1 3">
    <name type="scientific">Madurella mycetomatis</name>
    <dbReference type="NCBI Taxonomy" id="100816"/>
    <lineage>
        <taxon>Eukaryota</taxon>
        <taxon>Fungi</taxon>
        <taxon>Dikarya</taxon>
        <taxon>Ascomycota</taxon>
        <taxon>Pezizomycotina</taxon>
        <taxon>Sordariomycetes</taxon>
        <taxon>Sordariomycetidae</taxon>
        <taxon>Sordariales</taxon>
        <taxon>Sordariales incertae sedis</taxon>
        <taxon>Madurella</taxon>
    </lineage>
</organism>
<evidence type="ECO:0000313" key="1">
    <source>
        <dbReference type="EMBL" id="KXX75526.1"/>
    </source>
</evidence>
<evidence type="ECO:0000313" key="3">
    <source>
        <dbReference type="Proteomes" id="UP000078237"/>
    </source>
</evidence>
<accession>A0A175VVF4</accession>
<dbReference type="OrthoDB" id="2150604at2759"/>
<dbReference type="EMBL" id="LCTW02000039">
    <property type="protein sequence ID" value="KXX81251.1"/>
    <property type="molecule type" value="Genomic_DNA"/>
</dbReference>
<dbReference type="VEuPathDB" id="FungiDB:MMYC01_203203"/>
<dbReference type="STRING" id="100816.A0A175VVF4"/>
<keyword evidence="3" id="KW-1185">Reference proteome</keyword>
<reference evidence="3" key="1">
    <citation type="submission" date="2015-06" db="EMBL/GenBank/DDBJ databases">
        <authorList>
            <person name="van de Sande W.W.J."/>
        </authorList>
    </citation>
    <scope>NUCLEOTIDE SEQUENCE [LARGE SCALE GENOMIC DNA]</scope>
    <source>
        <strain evidence="3">mm55</strain>
    </source>
</reference>
<name>A0A175VVF4_9PEZI</name>
<reference evidence="1" key="2">
    <citation type="submission" date="2015-06" db="EMBL/GenBank/DDBJ databases">
        <authorList>
            <person name="Hoefler B.C."/>
            <person name="Straight P.D."/>
        </authorList>
    </citation>
    <scope>NUCLEOTIDE SEQUENCE [LARGE SCALE GENOMIC DNA]</scope>
    <source>
        <strain evidence="1">Mm55</strain>
    </source>
</reference>
<dbReference type="VEuPathDB" id="FungiDB:MMYC01_208059"/>
<reference evidence="1 3" key="3">
    <citation type="submission" date="2016-01" db="EMBL/GenBank/DDBJ databases">
        <title>Madurella mycetomatis genome sequencing.</title>
        <authorList>
            <person name="Van De Sande W."/>
        </authorList>
    </citation>
    <scope>NUCLEOTIDE SEQUENCE [LARGE SCALE GENOMIC DNA]</scope>
    <source>
        <strain evidence="3">mm55</strain>
        <strain evidence="1">Mm55</strain>
    </source>
</reference>
<sequence>MQPVAACSSKNYATQCFHRWDTELVARVRSKLPAADAADGSNAGSEGRHLSAELEHELWTASARNRREIVDNLAGGLRNDLVGLFKYVRDWQQTMRNLAKRPRQFSWLVTNIGVLDGTYWYHHHDERHHERHQQIRPWPAEVFGLSAEVPMAAIEFSPVSVARRGMCVSATWVDCAVDVTLGERIMADMEMWMAQLASQP</sequence>
<evidence type="ECO:0000313" key="2">
    <source>
        <dbReference type="EMBL" id="KXX81251.1"/>
    </source>
</evidence>
<dbReference type="EMBL" id="LCTW02000264">
    <property type="protein sequence ID" value="KXX75526.1"/>
    <property type="molecule type" value="Genomic_DNA"/>
</dbReference>